<name>A0A9D2LUB4_9FIRM</name>
<sequence>MENLVAAVILILIVGGAAAYLVKAKRSGVKCVGCPAGGSCSSSRKTKKKKLSGPVLGKKTIKITGMECAHCAQSVTESLNQIEGIRAKVDLSDGKAVVSYDREVEDEVLKAAVEKAGFAVVSITA</sequence>
<dbReference type="EMBL" id="DWYZ01000201">
    <property type="protein sequence ID" value="HJB29246.1"/>
    <property type="molecule type" value="Genomic_DNA"/>
</dbReference>
<dbReference type="Gene3D" id="3.30.70.100">
    <property type="match status" value="1"/>
</dbReference>
<organism evidence="3 4">
    <name type="scientific">Candidatus Blautia faecavium</name>
    <dbReference type="NCBI Taxonomy" id="2838487"/>
    <lineage>
        <taxon>Bacteria</taxon>
        <taxon>Bacillati</taxon>
        <taxon>Bacillota</taxon>
        <taxon>Clostridia</taxon>
        <taxon>Lachnospirales</taxon>
        <taxon>Lachnospiraceae</taxon>
        <taxon>Blautia</taxon>
    </lineage>
</organism>
<dbReference type="FunFam" id="3.30.70.100:FF:000001">
    <property type="entry name" value="ATPase copper transporting beta"/>
    <property type="match status" value="1"/>
</dbReference>
<reference evidence="3" key="1">
    <citation type="journal article" date="2021" name="PeerJ">
        <title>Extensive microbial diversity within the chicken gut microbiome revealed by metagenomics and culture.</title>
        <authorList>
            <person name="Gilroy R."/>
            <person name="Ravi A."/>
            <person name="Getino M."/>
            <person name="Pursley I."/>
            <person name="Horton D.L."/>
            <person name="Alikhan N.F."/>
            <person name="Baker D."/>
            <person name="Gharbi K."/>
            <person name="Hall N."/>
            <person name="Watson M."/>
            <person name="Adriaenssens E.M."/>
            <person name="Foster-Nyarko E."/>
            <person name="Jarju S."/>
            <person name="Secka A."/>
            <person name="Antonio M."/>
            <person name="Oren A."/>
            <person name="Chaudhuri R.R."/>
            <person name="La Ragione R."/>
            <person name="Hildebrand F."/>
            <person name="Pallen M.J."/>
        </authorList>
    </citation>
    <scope>NUCLEOTIDE SEQUENCE</scope>
    <source>
        <strain evidence="3">ChiSjej1B19-5720</strain>
    </source>
</reference>
<dbReference type="CDD" id="cd00371">
    <property type="entry name" value="HMA"/>
    <property type="match status" value="1"/>
</dbReference>
<dbReference type="SUPFAM" id="SSF55008">
    <property type="entry name" value="HMA, heavy metal-associated domain"/>
    <property type="match status" value="1"/>
</dbReference>
<reference evidence="3" key="2">
    <citation type="submission" date="2021-04" db="EMBL/GenBank/DDBJ databases">
        <authorList>
            <person name="Gilroy R."/>
        </authorList>
    </citation>
    <scope>NUCLEOTIDE SEQUENCE</scope>
    <source>
        <strain evidence="3">ChiSjej1B19-5720</strain>
    </source>
</reference>
<dbReference type="PROSITE" id="PS50846">
    <property type="entry name" value="HMA_2"/>
    <property type="match status" value="1"/>
</dbReference>
<proteinExistence type="predicted"/>
<dbReference type="InterPro" id="IPR006121">
    <property type="entry name" value="HMA_dom"/>
</dbReference>
<dbReference type="GO" id="GO:0046872">
    <property type="term" value="F:metal ion binding"/>
    <property type="evidence" value="ECO:0007669"/>
    <property type="project" value="UniProtKB-KW"/>
</dbReference>
<dbReference type="InterPro" id="IPR036163">
    <property type="entry name" value="HMA_dom_sf"/>
</dbReference>
<dbReference type="InterPro" id="IPR017969">
    <property type="entry name" value="Heavy-metal-associated_CS"/>
</dbReference>
<evidence type="ECO:0000313" key="3">
    <source>
        <dbReference type="EMBL" id="HJB29246.1"/>
    </source>
</evidence>
<gene>
    <name evidence="3" type="ORF">IAA06_10705</name>
</gene>
<dbReference type="PROSITE" id="PS01047">
    <property type="entry name" value="HMA_1"/>
    <property type="match status" value="1"/>
</dbReference>
<dbReference type="Pfam" id="PF00403">
    <property type="entry name" value="HMA"/>
    <property type="match status" value="1"/>
</dbReference>
<feature type="domain" description="HMA" evidence="2">
    <location>
        <begin position="57"/>
        <end position="121"/>
    </location>
</feature>
<dbReference type="AlphaFoldDB" id="A0A9D2LUB4"/>
<comment type="caution">
    <text evidence="3">The sequence shown here is derived from an EMBL/GenBank/DDBJ whole genome shotgun (WGS) entry which is preliminary data.</text>
</comment>
<evidence type="ECO:0000256" key="1">
    <source>
        <dbReference type="ARBA" id="ARBA00022723"/>
    </source>
</evidence>
<evidence type="ECO:0000259" key="2">
    <source>
        <dbReference type="PROSITE" id="PS50846"/>
    </source>
</evidence>
<dbReference type="Proteomes" id="UP000823842">
    <property type="component" value="Unassembled WGS sequence"/>
</dbReference>
<evidence type="ECO:0000313" key="4">
    <source>
        <dbReference type="Proteomes" id="UP000823842"/>
    </source>
</evidence>
<keyword evidence="1" id="KW-0479">Metal-binding</keyword>
<accession>A0A9D2LUB4</accession>
<protein>
    <submittedName>
        <fullName evidence="3">Cation transporter</fullName>
    </submittedName>
</protein>